<dbReference type="Proteomes" id="UP001153328">
    <property type="component" value="Unassembled WGS sequence"/>
</dbReference>
<reference evidence="2" key="1">
    <citation type="submission" date="2021-06" db="EMBL/GenBank/DDBJ databases">
        <authorList>
            <person name="Arsene-Ploetze F."/>
        </authorList>
    </citation>
    <scope>NUCLEOTIDE SEQUENCE</scope>
    <source>
        <strain evidence="2">SBRY1</strain>
    </source>
</reference>
<evidence type="ECO:0000256" key="1">
    <source>
        <dbReference type="SAM" id="MobiDB-lite"/>
    </source>
</evidence>
<evidence type="ECO:0000313" key="2">
    <source>
        <dbReference type="EMBL" id="CAG7645456.1"/>
    </source>
</evidence>
<sequence length="290" mass="30548">MVVGAASEGPVELALRLLDGEFVDGGVAVVHQAVGVELPVLVAVSTEPVARIVAVFVGEAHRDAVAVEGPQLLDEPVLQLLVPLAGEEGDDLVTAGGELRAVPPARVHGVGQGDLLRVAGVPAVFRQAGLLYGALPGERRERGACFVSHGASFGSVRYRRRRVWVPPTWVHRVRTYVLAGKNNSTGTKVLAQDRHPRPGSSPSVGLSRALAGGAALSRQAAVNGGSRRPGPHSQPPCAETWRLSPARCLSHLTRRLQDPNVVVIHRGRRLCDCRRLRIPAGLAGVATPAP</sequence>
<organism evidence="2 3">
    <name type="scientific">Actinacidiphila bryophytorum</name>
    <dbReference type="NCBI Taxonomy" id="1436133"/>
    <lineage>
        <taxon>Bacteria</taxon>
        <taxon>Bacillati</taxon>
        <taxon>Actinomycetota</taxon>
        <taxon>Actinomycetes</taxon>
        <taxon>Kitasatosporales</taxon>
        <taxon>Streptomycetaceae</taxon>
        <taxon>Actinacidiphila</taxon>
    </lineage>
</organism>
<feature type="region of interest" description="Disordered" evidence="1">
    <location>
        <begin position="185"/>
        <end position="207"/>
    </location>
</feature>
<protein>
    <submittedName>
        <fullName evidence="2">Uncharacterized protein</fullName>
    </submittedName>
</protein>
<name>A0A9W4MHY3_9ACTN</name>
<comment type="caution">
    <text evidence="2">The sequence shown here is derived from an EMBL/GenBank/DDBJ whole genome shotgun (WGS) entry which is preliminary data.</text>
</comment>
<accession>A0A9W4MHY3</accession>
<keyword evidence="3" id="KW-1185">Reference proteome</keyword>
<dbReference type="AlphaFoldDB" id="A0A9W4MHY3"/>
<dbReference type="EMBL" id="CAJVAX010000018">
    <property type="protein sequence ID" value="CAG7645456.1"/>
    <property type="molecule type" value="Genomic_DNA"/>
</dbReference>
<proteinExistence type="predicted"/>
<evidence type="ECO:0000313" key="3">
    <source>
        <dbReference type="Proteomes" id="UP001153328"/>
    </source>
</evidence>
<gene>
    <name evidence="2" type="ORF">SBRY_40161</name>
</gene>